<feature type="signal peptide" evidence="1">
    <location>
        <begin position="1"/>
        <end position="31"/>
    </location>
</feature>
<dbReference type="EMBL" id="CM008048">
    <property type="protein sequence ID" value="PVH62096.1"/>
    <property type="molecule type" value="Genomic_DNA"/>
</dbReference>
<sequence length="124" mass="12798">MGSRGGNASLRLVSACLALCLLLSRFSPCEGRKLLVAEEEGGKAMHFEGDPVLRVAPSPRIGYGPGAVLGGRPGAQSAHQGHAIDALLRSVPHLGPGLASAEFSSSSFLYEAAPRDGKGFKNLT</sequence>
<reference evidence="2" key="1">
    <citation type="submission" date="2018-04" db="EMBL/GenBank/DDBJ databases">
        <title>WGS assembly of Panicum hallii.</title>
        <authorList>
            <person name="Lovell J."/>
            <person name="Jenkins J."/>
            <person name="Lowry D."/>
            <person name="Mamidi S."/>
            <person name="Sreedasyam A."/>
            <person name="Weng X."/>
            <person name="Barry K."/>
            <person name="Bonette J."/>
            <person name="Campitelli B."/>
            <person name="Daum C."/>
            <person name="Gordon S."/>
            <person name="Gould B."/>
            <person name="Lipzen A."/>
            <person name="Macqueen A."/>
            <person name="Palacio-Mejia J."/>
            <person name="Plott C."/>
            <person name="Shakirov E."/>
            <person name="Shu S."/>
            <person name="Yoshinaga Y."/>
            <person name="Zane M."/>
            <person name="Rokhsar D."/>
            <person name="Grimwood J."/>
            <person name="Schmutz J."/>
            <person name="Juenger T."/>
        </authorList>
    </citation>
    <scope>NUCLEOTIDE SEQUENCE [LARGE SCALE GENOMIC DNA]</scope>
    <source>
        <strain evidence="2">FIL2</strain>
    </source>
</reference>
<gene>
    <name evidence="2" type="ORF">PAHAL_3G204600</name>
</gene>
<protein>
    <submittedName>
        <fullName evidence="2">Uncharacterized protein</fullName>
    </submittedName>
</protein>
<accession>A0A2T8KIU6</accession>
<name>A0A2T8KIU6_9POAL</name>
<keyword evidence="1" id="KW-0732">Signal</keyword>
<organism evidence="2">
    <name type="scientific">Panicum hallii</name>
    <dbReference type="NCBI Taxonomy" id="206008"/>
    <lineage>
        <taxon>Eukaryota</taxon>
        <taxon>Viridiplantae</taxon>
        <taxon>Streptophyta</taxon>
        <taxon>Embryophyta</taxon>
        <taxon>Tracheophyta</taxon>
        <taxon>Spermatophyta</taxon>
        <taxon>Magnoliopsida</taxon>
        <taxon>Liliopsida</taxon>
        <taxon>Poales</taxon>
        <taxon>Poaceae</taxon>
        <taxon>PACMAD clade</taxon>
        <taxon>Panicoideae</taxon>
        <taxon>Panicodae</taxon>
        <taxon>Paniceae</taxon>
        <taxon>Panicinae</taxon>
        <taxon>Panicum</taxon>
        <taxon>Panicum sect. Panicum</taxon>
    </lineage>
</organism>
<dbReference type="Gramene" id="PVH62096">
    <property type="protein sequence ID" value="PVH62096"/>
    <property type="gene ID" value="PAHAL_3G204600"/>
</dbReference>
<evidence type="ECO:0000256" key="1">
    <source>
        <dbReference type="SAM" id="SignalP"/>
    </source>
</evidence>
<evidence type="ECO:0000313" key="2">
    <source>
        <dbReference type="EMBL" id="PVH62096.1"/>
    </source>
</evidence>
<dbReference type="Proteomes" id="UP000243499">
    <property type="component" value="Chromosome 3"/>
</dbReference>
<feature type="chain" id="PRO_5015711531" evidence="1">
    <location>
        <begin position="32"/>
        <end position="124"/>
    </location>
</feature>
<dbReference type="AlphaFoldDB" id="A0A2T8KIU6"/>
<proteinExistence type="predicted"/>